<organism evidence="1 2">
    <name type="scientific">Daucus carota subsp. sativus</name>
    <name type="common">Carrot</name>
    <dbReference type="NCBI Taxonomy" id="79200"/>
    <lineage>
        <taxon>Eukaryota</taxon>
        <taxon>Viridiplantae</taxon>
        <taxon>Streptophyta</taxon>
        <taxon>Embryophyta</taxon>
        <taxon>Tracheophyta</taxon>
        <taxon>Spermatophyta</taxon>
        <taxon>Magnoliopsida</taxon>
        <taxon>eudicotyledons</taxon>
        <taxon>Gunneridae</taxon>
        <taxon>Pentapetalae</taxon>
        <taxon>asterids</taxon>
        <taxon>campanulids</taxon>
        <taxon>Apiales</taxon>
        <taxon>Apiaceae</taxon>
        <taxon>Apioideae</taxon>
        <taxon>Scandiceae</taxon>
        <taxon>Daucinae</taxon>
        <taxon>Daucus</taxon>
        <taxon>Daucus sect. Daucus</taxon>
    </lineage>
</organism>
<dbReference type="Proteomes" id="UP000077755">
    <property type="component" value="Chromosome 2"/>
</dbReference>
<proteinExistence type="predicted"/>
<accession>A0A166FGC9</accession>
<keyword evidence="2" id="KW-1185">Reference proteome</keyword>
<evidence type="ECO:0000313" key="2">
    <source>
        <dbReference type="Proteomes" id="UP000077755"/>
    </source>
</evidence>
<reference evidence="1" key="1">
    <citation type="journal article" date="2016" name="Nat. Genet.">
        <title>A high-quality carrot genome assembly provides new insights into carotenoid accumulation and asterid genome evolution.</title>
        <authorList>
            <person name="Iorizzo M."/>
            <person name="Ellison S."/>
            <person name="Senalik D."/>
            <person name="Zeng P."/>
            <person name="Satapoomin P."/>
            <person name="Huang J."/>
            <person name="Bowman M."/>
            <person name="Iovene M."/>
            <person name="Sanseverino W."/>
            <person name="Cavagnaro P."/>
            <person name="Yildiz M."/>
            <person name="Macko-Podgorni A."/>
            <person name="Moranska E."/>
            <person name="Grzebelus E."/>
            <person name="Grzebelus D."/>
            <person name="Ashrafi H."/>
            <person name="Zheng Z."/>
            <person name="Cheng S."/>
            <person name="Spooner D."/>
            <person name="Van Deynze A."/>
            <person name="Simon P."/>
        </authorList>
    </citation>
    <scope>NUCLEOTIDE SEQUENCE</scope>
    <source>
        <tissue evidence="1">Leaf</tissue>
    </source>
</reference>
<gene>
    <name evidence="1" type="ORF">DCAR_0207024</name>
</gene>
<name>A0A166FGC9_DAUCS</name>
<sequence>MKKMTSAFKQLIPMVIPSKYLTPLLEIEWFDRRKLFGNPSTNLESPNAWSRYGFERHNKQICFATSEEAGHGGPSSIIPLQNILFCGMLISLKSTSHLLTALFQQRATTKIKENPTSVFANQGQLCKLQRSPFFLYQFLFKH</sequence>
<reference evidence="1" key="2">
    <citation type="submission" date="2022-03" db="EMBL/GenBank/DDBJ databases">
        <title>Draft title - Genomic analysis of global carrot germplasm unveils the trajectory of domestication and the origin of high carotenoid orange carrot.</title>
        <authorList>
            <person name="Iorizzo M."/>
            <person name="Ellison S."/>
            <person name="Senalik D."/>
            <person name="Macko-Podgorni A."/>
            <person name="Grzebelus D."/>
            <person name="Bostan H."/>
            <person name="Rolling W."/>
            <person name="Curaba J."/>
            <person name="Simon P."/>
        </authorList>
    </citation>
    <scope>NUCLEOTIDE SEQUENCE</scope>
    <source>
        <tissue evidence="1">Leaf</tissue>
    </source>
</reference>
<dbReference type="EMBL" id="CP093344">
    <property type="protein sequence ID" value="WOG87793.1"/>
    <property type="molecule type" value="Genomic_DNA"/>
</dbReference>
<dbReference type="Gramene" id="KZN07751">
    <property type="protein sequence ID" value="KZN07751"/>
    <property type="gene ID" value="DCAR_008588"/>
</dbReference>
<evidence type="ECO:0000313" key="1">
    <source>
        <dbReference type="EMBL" id="WOG87793.1"/>
    </source>
</evidence>
<protein>
    <submittedName>
        <fullName evidence="1">Uncharacterized protein</fullName>
    </submittedName>
</protein>
<dbReference type="AlphaFoldDB" id="A0A166FGC9"/>